<keyword evidence="1" id="KW-0812">Transmembrane</keyword>
<keyword evidence="1" id="KW-1133">Transmembrane helix</keyword>
<gene>
    <name evidence="2" type="ORF">SODALDRAFT_76447</name>
</gene>
<dbReference type="GeneID" id="39584140"/>
<name>A0A3N2PKI2_SODAK</name>
<proteinExistence type="predicted"/>
<organism evidence="2 3">
    <name type="scientific">Sodiomyces alkalinus (strain CBS 110278 / VKM F-3762 / F11)</name>
    <name type="common">Alkaliphilic filamentous fungus</name>
    <dbReference type="NCBI Taxonomy" id="1314773"/>
    <lineage>
        <taxon>Eukaryota</taxon>
        <taxon>Fungi</taxon>
        <taxon>Dikarya</taxon>
        <taxon>Ascomycota</taxon>
        <taxon>Pezizomycotina</taxon>
        <taxon>Sordariomycetes</taxon>
        <taxon>Hypocreomycetidae</taxon>
        <taxon>Glomerellales</taxon>
        <taxon>Plectosphaerellaceae</taxon>
        <taxon>Sodiomyces</taxon>
    </lineage>
</organism>
<evidence type="ECO:0000313" key="3">
    <source>
        <dbReference type="Proteomes" id="UP000272025"/>
    </source>
</evidence>
<evidence type="ECO:0000256" key="1">
    <source>
        <dbReference type="SAM" id="Phobius"/>
    </source>
</evidence>
<dbReference type="AlphaFoldDB" id="A0A3N2PKI2"/>
<dbReference type="EMBL" id="ML119062">
    <property type="protein sequence ID" value="ROT35015.1"/>
    <property type="molecule type" value="Genomic_DNA"/>
</dbReference>
<protein>
    <submittedName>
        <fullName evidence="2">Uncharacterized protein</fullName>
    </submittedName>
</protein>
<keyword evidence="3" id="KW-1185">Reference proteome</keyword>
<dbReference type="Proteomes" id="UP000272025">
    <property type="component" value="Unassembled WGS sequence"/>
</dbReference>
<sequence length="79" mass="9234">MIDLIGTLTCTYTERRRRKKCEPRRPFFFFIFPFISLVFAVFIPLSHTPNPGGVLRFCLVPPDRRRKGNGERMGTLVFV</sequence>
<dbReference type="RefSeq" id="XP_028462821.1">
    <property type="nucleotide sequence ID" value="XM_028615663.1"/>
</dbReference>
<accession>A0A3N2PKI2</accession>
<feature type="transmembrane region" description="Helical" evidence="1">
    <location>
        <begin position="26"/>
        <end position="45"/>
    </location>
</feature>
<reference evidence="2 3" key="1">
    <citation type="journal article" date="2018" name="Mol. Ecol.">
        <title>The obligate alkalophilic soda-lake fungus Sodiomyces alkalinus has shifted to a protein diet.</title>
        <authorList>
            <person name="Grum-Grzhimaylo A.A."/>
            <person name="Falkoski D.L."/>
            <person name="van den Heuvel J."/>
            <person name="Valero-Jimenez C.A."/>
            <person name="Min B."/>
            <person name="Choi I.G."/>
            <person name="Lipzen A."/>
            <person name="Daum C.G."/>
            <person name="Aanen D.K."/>
            <person name="Tsang A."/>
            <person name="Henrissat B."/>
            <person name="Bilanenko E.N."/>
            <person name="de Vries R.P."/>
            <person name="van Kan J.A.L."/>
            <person name="Grigoriev I.V."/>
            <person name="Debets A.J.M."/>
        </authorList>
    </citation>
    <scope>NUCLEOTIDE SEQUENCE [LARGE SCALE GENOMIC DNA]</scope>
    <source>
        <strain evidence="2 3">F11</strain>
    </source>
</reference>
<evidence type="ECO:0000313" key="2">
    <source>
        <dbReference type="EMBL" id="ROT35015.1"/>
    </source>
</evidence>
<keyword evidence="1" id="KW-0472">Membrane</keyword>